<dbReference type="InterPro" id="IPR003593">
    <property type="entry name" value="AAA+_ATPase"/>
</dbReference>
<evidence type="ECO:0000313" key="12">
    <source>
        <dbReference type="Proteomes" id="UP000295511"/>
    </source>
</evidence>
<feature type="domain" description="ABC transporter" evidence="10">
    <location>
        <begin position="5"/>
        <end position="249"/>
    </location>
</feature>
<gene>
    <name evidence="11" type="ORF">E1809_04780</name>
</gene>
<reference evidence="11 12" key="1">
    <citation type="submission" date="2019-03" db="EMBL/GenBank/DDBJ databases">
        <title>Whole genome sequence of Arthrobacter sp JH1-1.</title>
        <authorList>
            <person name="Trinh H.N."/>
        </authorList>
    </citation>
    <scope>NUCLEOTIDE SEQUENCE [LARGE SCALE GENOMIC DNA]</scope>
    <source>
        <strain evidence="11 12">JH1-1</strain>
    </source>
</reference>
<evidence type="ECO:0000256" key="5">
    <source>
        <dbReference type="ARBA" id="ARBA00022519"/>
    </source>
</evidence>
<keyword evidence="5" id="KW-0997">Cell inner membrane</keyword>
<comment type="caution">
    <text evidence="11">The sequence shown here is derived from an EMBL/GenBank/DDBJ whole genome shotgun (WGS) entry which is preliminary data.</text>
</comment>
<comment type="subcellular location">
    <subcellularLocation>
        <location evidence="1">Cell membrane</location>
        <topology evidence="1">Peripheral membrane protein</topology>
    </subcellularLocation>
</comment>
<evidence type="ECO:0000256" key="1">
    <source>
        <dbReference type="ARBA" id="ARBA00004202"/>
    </source>
</evidence>
<evidence type="ECO:0000256" key="3">
    <source>
        <dbReference type="ARBA" id="ARBA00022448"/>
    </source>
</evidence>
<dbReference type="AlphaFoldDB" id="A0A4R5KXX1"/>
<comment type="similarity">
    <text evidence="2">Belongs to the ABC transporter superfamily.</text>
</comment>
<dbReference type="GO" id="GO:0005886">
    <property type="term" value="C:plasma membrane"/>
    <property type="evidence" value="ECO:0007669"/>
    <property type="project" value="UniProtKB-SubCell"/>
</dbReference>
<dbReference type="InterPro" id="IPR050388">
    <property type="entry name" value="ABC_Ni/Peptide_Import"/>
</dbReference>
<evidence type="ECO:0000256" key="4">
    <source>
        <dbReference type="ARBA" id="ARBA00022475"/>
    </source>
</evidence>
<sequence length="254" mass="26352">MHHALLVHELSVSLRGRALVDKVSFTIAPGESLALLGASGSGKSLTAAALAGHLPAGMHATGRLEIDGNETDLGERRITGTGIAAIHQDPLKALNPLVRLGKQLGIPLRSAGLTPREARSEAARLLLSVGFQDGGRILSSFSGELSGGQLQRVCIALALACRSRVLVADEPTTALDVLSQSAVLDALAGFTGSSATGSSSAMLFITHDLAVASALCTRALVMKSGRIVDEGSVESLMRHPRHDYTKRLVEAAQA</sequence>
<dbReference type="PANTHER" id="PTHR43297:SF14">
    <property type="entry name" value="ATPASE AAA-TYPE CORE DOMAIN-CONTAINING PROTEIN"/>
    <property type="match status" value="1"/>
</dbReference>
<evidence type="ECO:0000259" key="10">
    <source>
        <dbReference type="PROSITE" id="PS50893"/>
    </source>
</evidence>
<organism evidence="11 12">
    <name type="scientific">Arthrobacter terricola</name>
    <dbReference type="NCBI Taxonomy" id="2547396"/>
    <lineage>
        <taxon>Bacteria</taxon>
        <taxon>Bacillati</taxon>
        <taxon>Actinomycetota</taxon>
        <taxon>Actinomycetes</taxon>
        <taxon>Micrococcales</taxon>
        <taxon>Micrococcaceae</taxon>
        <taxon>Arthrobacter</taxon>
    </lineage>
</organism>
<keyword evidence="8" id="KW-1278">Translocase</keyword>
<dbReference type="Proteomes" id="UP000295511">
    <property type="component" value="Unassembled WGS sequence"/>
</dbReference>
<name>A0A4R5KXX1_9MICC</name>
<evidence type="ECO:0000256" key="9">
    <source>
        <dbReference type="ARBA" id="ARBA00023136"/>
    </source>
</evidence>
<protein>
    <submittedName>
        <fullName evidence="11">ABC transporter ATP-binding protein</fullName>
    </submittedName>
</protein>
<dbReference type="SMART" id="SM00382">
    <property type="entry name" value="AAA"/>
    <property type="match status" value="1"/>
</dbReference>
<dbReference type="Gene3D" id="3.40.50.300">
    <property type="entry name" value="P-loop containing nucleotide triphosphate hydrolases"/>
    <property type="match status" value="1"/>
</dbReference>
<dbReference type="PROSITE" id="PS00211">
    <property type="entry name" value="ABC_TRANSPORTER_1"/>
    <property type="match status" value="1"/>
</dbReference>
<evidence type="ECO:0000256" key="7">
    <source>
        <dbReference type="ARBA" id="ARBA00022840"/>
    </source>
</evidence>
<dbReference type="SUPFAM" id="SSF52540">
    <property type="entry name" value="P-loop containing nucleoside triphosphate hydrolases"/>
    <property type="match status" value="1"/>
</dbReference>
<dbReference type="InterPro" id="IPR017871">
    <property type="entry name" value="ABC_transporter-like_CS"/>
</dbReference>
<keyword evidence="6" id="KW-0547">Nucleotide-binding</keyword>
<proteinExistence type="inferred from homology"/>
<dbReference type="GO" id="GO:0016887">
    <property type="term" value="F:ATP hydrolysis activity"/>
    <property type="evidence" value="ECO:0007669"/>
    <property type="project" value="InterPro"/>
</dbReference>
<dbReference type="InterPro" id="IPR027417">
    <property type="entry name" value="P-loop_NTPase"/>
</dbReference>
<evidence type="ECO:0000256" key="8">
    <source>
        <dbReference type="ARBA" id="ARBA00022967"/>
    </source>
</evidence>
<keyword evidence="9" id="KW-0472">Membrane</keyword>
<dbReference type="GO" id="GO:0005524">
    <property type="term" value="F:ATP binding"/>
    <property type="evidence" value="ECO:0007669"/>
    <property type="project" value="UniProtKB-KW"/>
</dbReference>
<dbReference type="OrthoDB" id="8481147at2"/>
<keyword evidence="4" id="KW-1003">Cell membrane</keyword>
<keyword evidence="7 11" id="KW-0067">ATP-binding</keyword>
<dbReference type="EMBL" id="SMRU01000004">
    <property type="protein sequence ID" value="TDG00066.1"/>
    <property type="molecule type" value="Genomic_DNA"/>
</dbReference>
<evidence type="ECO:0000256" key="2">
    <source>
        <dbReference type="ARBA" id="ARBA00005417"/>
    </source>
</evidence>
<accession>A0A4R5KXX1</accession>
<dbReference type="Pfam" id="PF00005">
    <property type="entry name" value="ABC_tran"/>
    <property type="match status" value="1"/>
</dbReference>
<evidence type="ECO:0000313" key="11">
    <source>
        <dbReference type="EMBL" id="TDG00066.1"/>
    </source>
</evidence>
<dbReference type="PANTHER" id="PTHR43297">
    <property type="entry name" value="OLIGOPEPTIDE TRANSPORT ATP-BINDING PROTEIN APPD"/>
    <property type="match status" value="1"/>
</dbReference>
<evidence type="ECO:0000256" key="6">
    <source>
        <dbReference type="ARBA" id="ARBA00022741"/>
    </source>
</evidence>
<dbReference type="PROSITE" id="PS50893">
    <property type="entry name" value="ABC_TRANSPORTER_2"/>
    <property type="match status" value="1"/>
</dbReference>
<dbReference type="InterPro" id="IPR003439">
    <property type="entry name" value="ABC_transporter-like_ATP-bd"/>
</dbReference>
<keyword evidence="12" id="KW-1185">Reference proteome</keyword>
<keyword evidence="3" id="KW-0813">Transport</keyword>
<dbReference type="CDD" id="cd03257">
    <property type="entry name" value="ABC_NikE_OppD_transporters"/>
    <property type="match status" value="1"/>
</dbReference>